<protein>
    <recommendedName>
        <fullName evidence="2">Peptidase M1 membrane alanine aminopeptidase domain-containing protein</fullName>
    </recommendedName>
</protein>
<feature type="domain" description="Peptidase M1 membrane alanine aminopeptidase" evidence="2">
    <location>
        <begin position="294"/>
        <end position="432"/>
    </location>
</feature>
<evidence type="ECO:0000259" key="2">
    <source>
        <dbReference type="Pfam" id="PF01433"/>
    </source>
</evidence>
<evidence type="ECO:0000313" key="4">
    <source>
        <dbReference type="Proteomes" id="UP000681315"/>
    </source>
</evidence>
<comment type="caution">
    <text evidence="3">The sequence shown here is derived from an EMBL/GenBank/DDBJ whole genome shotgun (WGS) entry which is preliminary data.</text>
</comment>
<dbReference type="EMBL" id="JAGEVG010000021">
    <property type="protein sequence ID" value="MBO3099744.1"/>
    <property type="molecule type" value="Genomic_DNA"/>
</dbReference>
<keyword evidence="4" id="KW-1185">Reference proteome</keyword>
<dbReference type="SUPFAM" id="SSF55486">
    <property type="entry name" value="Metalloproteases ('zincins'), catalytic domain"/>
    <property type="match status" value="1"/>
</dbReference>
<feature type="chain" id="PRO_5046503094" description="Peptidase M1 membrane alanine aminopeptidase domain-containing protein" evidence="1">
    <location>
        <begin position="25"/>
        <end position="716"/>
    </location>
</feature>
<gene>
    <name evidence="3" type="ORF">J4051_15810</name>
</gene>
<reference evidence="3 4" key="1">
    <citation type="submission" date="2021-03" db="EMBL/GenBank/DDBJ databases">
        <title>Gelidibacter sp. nov., isolated from costal sediment.</title>
        <authorList>
            <person name="Lun K.-Y."/>
        </authorList>
    </citation>
    <scope>NUCLEOTIDE SEQUENCE [LARGE SCALE GENOMIC DNA]</scope>
    <source>
        <strain evidence="3 4">DF109</strain>
    </source>
</reference>
<evidence type="ECO:0000313" key="3">
    <source>
        <dbReference type="EMBL" id="MBO3099744.1"/>
    </source>
</evidence>
<organism evidence="3 4">
    <name type="scientific">Gelidibacter pelagius</name>
    <dbReference type="NCBI Taxonomy" id="2819985"/>
    <lineage>
        <taxon>Bacteria</taxon>
        <taxon>Pseudomonadati</taxon>
        <taxon>Bacteroidota</taxon>
        <taxon>Flavobacteriia</taxon>
        <taxon>Flavobacteriales</taxon>
        <taxon>Flavobacteriaceae</taxon>
        <taxon>Gelidibacter</taxon>
    </lineage>
</organism>
<dbReference type="InterPro" id="IPR050344">
    <property type="entry name" value="Peptidase_M1_aminopeptidases"/>
</dbReference>
<keyword evidence="1" id="KW-0732">Signal</keyword>
<feature type="signal peptide" evidence="1">
    <location>
        <begin position="1"/>
        <end position="24"/>
    </location>
</feature>
<dbReference type="PANTHER" id="PTHR11533">
    <property type="entry name" value="PROTEASE M1 ZINC METALLOPROTEASE"/>
    <property type="match status" value="1"/>
</dbReference>
<proteinExistence type="predicted"/>
<dbReference type="PANTHER" id="PTHR11533:SF174">
    <property type="entry name" value="PUROMYCIN-SENSITIVE AMINOPEPTIDASE-RELATED"/>
    <property type="match status" value="1"/>
</dbReference>
<dbReference type="InterPro" id="IPR027268">
    <property type="entry name" value="Peptidase_M4/M1_CTD_sf"/>
</dbReference>
<evidence type="ECO:0000256" key="1">
    <source>
        <dbReference type="SAM" id="SignalP"/>
    </source>
</evidence>
<accession>A0ABS3SVJ6</accession>
<dbReference type="Gene3D" id="1.10.390.10">
    <property type="entry name" value="Neutral Protease Domain 2"/>
    <property type="match status" value="1"/>
</dbReference>
<dbReference type="InterPro" id="IPR014782">
    <property type="entry name" value="Peptidase_M1_dom"/>
</dbReference>
<dbReference type="RefSeq" id="WP_208234852.1">
    <property type="nucleotide sequence ID" value="NZ_JAGEVG010000021.1"/>
</dbReference>
<name>A0ABS3SVJ6_9FLAO</name>
<dbReference type="Pfam" id="PF01433">
    <property type="entry name" value="Peptidase_M1"/>
    <property type="match status" value="1"/>
</dbReference>
<dbReference type="Proteomes" id="UP000681315">
    <property type="component" value="Unassembled WGS sequence"/>
</dbReference>
<sequence>MDIKKYLSLLIFVMVFQYMPAQNAYQDISVNIDISNSSIQVENTFDLPNNILDNNNSTYIYLNKDLIIENLKGAKIVTVENPNKDTQSYVNKYLLTLEKSSKNSFTISYKGVINDAIEKSAAEYARGFSETKGTISETGVYLAGSTYWLPEFENKLLSSFDLKVKIDKNWSIVSQGERTQNEVQKNIRNVLYHSPEPMDEIYLIGAKWAEYSKMLGNVEVQAFLRTPDKDLADRYLNSTSEFLAMYENLIGEYPYTKFALVENFWETGYGMPSFTLLGEKIIRFPWILYSSYPHELLHNYWGNGVFVDYSRGNWCEGITAYMADHLIQEQMGNGATYRQQTLQKFTDYVNEENDMPINQFLSRNNPAEESIGYGKVLMINNMLRTNLGDDVFIKAYQKFYKDNKFTKASFSDIQKSFEEVSKQDLSSFFEQWIDRVGTPSIELLNVNSTQNNNEFELSFTLKQVQKEDLFDVAIPIAVYLNQNSEVIWKKVDMNKKEQNFSFTFNQKPLKIEVDPEFDVMRRVSRSEVPSSLSQVFGAKALSLVIPSKGEYQATYKELANIWKATQEAQGKIATILLDSEIEKLPTDQSVWVIGFENKFNNNDLQTSYASSFDSETLEQIKNLSNTGAIVYAVPNSSNLAESVGFVGANSHEAITALSSKLLHYGKYGYLGFEGNAANNVLKGSLPVLNSSLNVRTSDGEITAKIIPRKALFETKR</sequence>